<name>L0AXU8_THEEQ</name>
<dbReference type="Proteomes" id="UP000031512">
    <property type="component" value="Chromosome 1"/>
</dbReference>
<evidence type="ECO:0000256" key="1">
    <source>
        <dbReference type="SAM" id="MobiDB-lite"/>
    </source>
</evidence>
<evidence type="ECO:0000256" key="2">
    <source>
        <dbReference type="SAM" id="SignalP"/>
    </source>
</evidence>
<proteinExistence type="predicted"/>
<evidence type="ECO:0000313" key="3">
    <source>
        <dbReference type="EMBL" id="AFZ80088.1"/>
    </source>
</evidence>
<feature type="signal peptide" evidence="2">
    <location>
        <begin position="1"/>
        <end position="18"/>
    </location>
</feature>
<sequence>MRVFGLVYFAIICGICNAGFHGRTQGLYNRGNRLSEESKAEERGSGEESEPKNQEDVAEKEKTNLKREESAGEGIPQLVLSMYSRNEVTLYK</sequence>
<gene>
    <name evidence="3" type="ORF">BEWA_029380</name>
</gene>
<keyword evidence="2" id="KW-0732">Signal</keyword>
<dbReference type="RefSeq" id="XP_004829754.1">
    <property type="nucleotide sequence ID" value="XM_004829697.1"/>
</dbReference>
<feature type="compositionally biased region" description="Basic and acidic residues" evidence="1">
    <location>
        <begin position="33"/>
        <end position="70"/>
    </location>
</feature>
<feature type="chain" id="PRO_5003939904" evidence="2">
    <location>
        <begin position="19"/>
        <end position="92"/>
    </location>
</feature>
<evidence type="ECO:0000313" key="4">
    <source>
        <dbReference type="Proteomes" id="UP000031512"/>
    </source>
</evidence>
<keyword evidence="4" id="KW-1185">Reference proteome</keyword>
<dbReference type="EMBL" id="CP001669">
    <property type="protein sequence ID" value="AFZ80088.1"/>
    <property type="molecule type" value="Genomic_DNA"/>
</dbReference>
<dbReference type="AlphaFoldDB" id="L0AXU8"/>
<accession>L0AXU8</accession>
<feature type="region of interest" description="Disordered" evidence="1">
    <location>
        <begin position="27"/>
        <end position="72"/>
    </location>
</feature>
<organism evidence="3 4">
    <name type="scientific">Theileria equi strain WA</name>
    <dbReference type="NCBI Taxonomy" id="1537102"/>
    <lineage>
        <taxon>Eukaryota</taxon>
        <taxon>Sar</taxon>
        <taxon>Alveolata</taxon>
        <taxon>Apicomplexa</taxon>
        <taxon>Aconoidasida</taxon>
        <taxon>Piroplasmida</taxon>
        <taxon>Theileriidae</taxon>
        <taxon>Theileria</taxon>
    </lineage>
</organism>
<reference evidence="3 4" key="1">
    <citation type="journal article" date="2012" name="BMC Genomics">
        <title>Comparative genomic analysis and phylogenetic position of Theileria equi.</title>
        <authorList>
            <person name="Kappmeyer L.S."/>
            <person name="Thiagarajan M."/>
            <person name="Herndon D.R."/>
            <person name="Ramsay J.D."/>
            <person name="Caler E."/>
            <person name="Djikeng A."/>
            <person name="Gillespie J.J."/>
            <person name="Lau A.O."/>
            <person name="Roalson E.H."/>
            <person name="Silva J.C."/>
            <person name="Silva M.G."/>
            <person name="Suarez C.E."/>
            <person name="Ueti M.W."/>
            <person name="Nene V.M."/>
            <person name="Mealey R.H."/>
            <person name="Knowles D.P."/>
            <person name="Brayton K.A."/>
        </authorList>
    </citation>
    <scope>NUCLEOTIDE SEQUENCE [LARGE SCALE GENOMIC DNA]</scope>
    <source>
        <strain evidence="3 4">WA</strain>
    </source>
</reference>
<dbReference type="VEuPathDB" id="PiroplasmaDB:BEWA_029380"/>
<dbReference type="GeneID" id="15807012"/>
<protein>
    <submittedName>
        <fullName evidence="3">Signal peptide-containing protein</fullName>
    </submittedName>
</protein>
<dbReference type="KEGG" id="beq:BEWA_029380"/>